<reference evidence="1" key="1">
    <citation type="submission" date="2013-12" db="EMBL/GenBank/DDBJ databases">
        <title>The Genome Sequence of Aphanomyces invadans NJM9701.</title>
        <authorList>
            <consortium name="The Broad Institute Genomics Platform"/>
            <person name="Russ C."/>
            <person name="Tyler B."/>
            <person name="van West P."/>
            <person name="Dieguez-Uribeondo J."/>
            <person name="Young S.K."/>
            <person name="Zeng Q."/>
            <person name="Gargeya S."/>
            <person name="Fitzgerald M."/>
            <person name="Abouelleil A."/>
            <person name="Alvarado L."/>
            <person name="Chapman S.B."/>
            <person name="Gainer-Dewar J."/>
            <person name="Goldberg J."/>
            <person name="Griggs A."/>
            <person name="Gujja S."/>
            <person name="Hansen M."/>
            <person name="Howarth C."/>
            <person name="Imamovic A."/>
            <person name="Ireland A."/>
            <person name="Larimer J."/>
            <person name="McCowan C."/>
            <person name="Murphy C."/>
            <person name="Pearson M."/>
            <person name="Poon T.W."/>
            <person name="Priest M."/>
            <person name="Roberts A."/>
            <person name="Saif S."/>
            <person name="Shea T."/>
            <person name="Sykes S."/>
            <person name="Wortman J."/>
            <person name="Nusbaum C."/>
            <person name="Birren B."/>
        </authorList>
    </citation>
    <scope>NUCLEOTIDE SEQUENCE [LARGE SCALE GENOMIC DNA]</scope>
    <source>
        <strain evidence="1">NJM9701</strain>
    </source>
</reference>
<proteinExistence type="predicted"/>
<dbReference type="GO" id="GO:0003676">
    <property type="term" value="F:nucleic acid binding"/>
    <property type="evidence" value="ECO:0007669"/>
    <property type="project" value="InterPro"/>
</dbReference>
<gene>
    <name evidence="1" type="ORF">H310_06328</name>
</gene>
<dbReference type="AlphaFoldDB" id="A0A024U749"/>
<name>A0A024U749_9STRA</name>
<dbReference type="Gene3D" id="3.30.420.10">
    <property type="entry name" value="Ribonuclease H-like superfamily/Ribonuclease H"/>
    <property type="match status" value="1"/>
</dbReference>
<dbReference type="RefSeq" id="XP_008869570.1">
    <property type="nucleotide sequence ID" value="XM_008871348.1"/>
</dbReference>
<protein>
    <submittedName>
        <fullName evidence="1">Uncharacterized protein</fullName>
    </submittedName>
</protein>
<accession>A0A024U749</accession>
<evidence type="ECO:0000313" key="1">
    <source>
        <dbReference type="EMBL" id="ETW01722.1"/>
    </source>
</evidence>
<dbReference type="EMBL" id="KI913962">
    <property type="protein sequence ID" value="ETW01722.1"/>
    <property type="molecule type" value="Genomic_DNA"/>
</dbReference>
<dbReference type="VEuPathDB" id="FungiDB:H310_06328"/>
<dbReference type="GeneID" id="20083378"/>
<dbReference type="PANTHER" id="PTHR47169">
    <property type="entry name" value="OS01G0541250 PROTEIN"/>
    <property type="match status" value="1"/>
</dbReference>
<dbReference type="PANTHER" id="PTHR47169:SF2">
    <property type="entry name" value="OS01G0541250 PROTEIN"/>
    <property type="match status" value="1"/>
</dbReference>
<dbReference type="InterPro" id="IPR036397">
    <property type="entry name" value="RNaseH_sf"/>
</dbReference>
<dbReference type="OrthoDB" id="413361at2759"/>
<organism evidence="1">
    <name type="scientific">Aphanomyces invadans</name>
    <dbReference type="NCBI Taxonomy" id="157072"/>
    <lineage>
        <taxon>Eukaryota</taxon>
        <taxon>Sar</taxon>
        <taxon>Stramenopiles</taxon>
        <taxon>Oomycota</taxon>
        <taxon>Saprolegniomycetes</taxon>
        <taxon>Saprolegniales</taxon>
        <taxon>Verrucalvaceae</taxon>
        <taxon>Aphanomyces</taxon>
    </lineage>
</organism>
<sequence length="283" mass="30935">MVTNLVNVDAKTYRDYVLNKVVPVKMAKFPSVGKRVVLQLNNATPHCSIDDRALAQVSTQRLTFVAHRQPPNSPDLSFLDLCILASIQTQQYKKLSRTVDDAIASKMMAFNSLGLGERVPYSANQDSSDEAAMALLVEDCDAHTVEHHIVIDSGASVHMTGAADHFTPSTLTLTDVLLIEEMTSTLLSVPALMHANPKIRVEFQCDACIILLGSKAVARSTVCNDQRLYILEGVFTHESTNSTATVTEQTALSHHRIGHLPIEARRTCSKAGLGLPIRITDMD</sequence>